<dbReference type="CDD" id="cd00637">
    <property type="entry name" value="7tm_classA_rhodopsin-like"/>
    <property type="match status" value="1"/>
</dbReference>
<evidence type="ECO:0000313" key="1">
    <source>
        <dbReference type="EnsemblMetazoa" id="PPA39771.1"/>
    </source>
</evidence>
<accession>A0A2A6BY15</accession>
<dbReference type="PANTHER" id="PTHR31627">
    <property type="entry name" value="SERPENTINE RECEPTOR CLASS GAMMA-RELATED"/>
    <property type="match status" value="1"/>
</dbReference>
<keyword evidence="2" id="KW-1185">Reference proteome</keyword>
<dbReference type="Proteomes" id="UP000005239">
    <property type="component" value="Unassembled WGS sequence"/>
</dbReference>
<evidence type="ECO:0000313" key="2">
    <source>
        <dbReference type="Proteomes" id="UP000005239"/>
    </source>
</evidence>
<gene>
    <name evidence="1" type="primary">WBGene00278140</name>
</gene>
<protein>
    <submittedName>
        <fullName evidence="1">Uncharacterized protein</fullName>
    </submittedName>
</protein>
<reference evidence="1" key="2">
    <citation type="submission" date="2022-06" db="UniProtKB">
        <authorList>
            <consortium name="EnsemblMetazoa"/>
        </authorList>
    </citation>
    <scope>IDENTIFICATION</scope>
    <source>
        <strain evidence="1">PS312</strain>
    </source>
</reference>
<dbReference type="InterPro" id="IPR051119">
    <property type="entry name" value="Nematode_SR-like"/>
</dbReference>
<proteinExistence type="predicted"/>
<reference evidence="2" key="1">
    <citation type="journal article" date="2008" name="Nat. Genet.">
        <title>The Pristionchus pacificus genome provides a unique perspective on nematode lifestyle and parasitism.</title>
        <authorList>
            <person name="Dieterich C."/>
            <person name="Clifton S.W."/>
            <person name="Schuster L.N."/>
            <person name="Chinwalla A."/>
            <person name="Delehaunty K."/>
            <person name="Dinkelacker I."/>
            <person name="Fulton L."/>
            <person name="Fulton R."/>
            <person name="Godfrey J."/>
            <person name="Minx P."/>
            <person name="Mitreva M."/>
            <person name="Roeseler W."/>
            <person name="Tian H."/>
            <person name="Witte H."/>
            <person name="Yang S.P."/>
            <person name="Wilson R.K."/>
            <person name="Sommer R.J."/>
        </authorList>
    </citation>
    <scope>NUCLEOTIDE SEQUENCE [LARGE SCALE GENOMIC DNA]</scope>
    <source>
        <strain evidence="2">PS312</strain>
    </source>
</reference>
<sequence length="525" mass="60407">MLIPLLTILVFPLVSSAEQRMIDPTPCPEDVKDGDEYFDDHFQYVCKDGQPDFVGCRDEVNGTSVIKMNETGVYYSDEYVDLVLNCTTFINDDNGHIRVNPTVERVMKGGCLYNDTLLKVNETAKDGDDRYTCKQFKSGFQLQNYTINDCLFKEKYYKSNQEHVTGNKKNLRYVYFCNAGDAASEQSSDVSRFALTHCLTPKGAKIELEDSITEDGKDYTCKNGSKKKKREEEDKEKEMSTVWTYDEIKDQVFVSYRLLIAKQTAPIYKLIVVLNILGIFQFVVHLLTRHFSAFYEFSFLYGFLEENGIEWIFLYLMCFAYTFRIHFAFMISLNRFFTFRPGKNRWLYSSRAFNLSLISIIIPFLFSSIPPLFAGYHYVGSPMDDGRIVYRPELRKIISVVPPLLYFTILAICGYVLNGYVIYRLIILRRITRTSTLKSVKNNASERGLALTSVWTMLSQTVFVVFFLTMLIYKTKEAAAFNIIPLTGSPPHSSHSAQNPSVARNPQYDDDRTTQQIIVTLDNSN</sequence>
<dbReference type="EnsemblMetazoa" id="PPA39771.1">
    <property type="protein sequence ID" value="PPA39771.1"/>
    <property type="gene ID" value="WBGene00278140"/>
</dbReference>
<dbReference type="PANTHER" id="PTHR31627:SF42">
    <property type="entry name" value="G_PROTEIN_RECEP_F1_2 DOMAIN-CONTAINING PROTEIN-RELATED"/>
    <property type="match status" value="1"/>
</dbReference>
<name>A0A2A6BY15_PRIPA</name>
<organism evidence="1 2">
    <name type="scientific">Pristionchus pacificus</name>
    <name type="common">Parasitic nematode worm</name>
    <dbReference type="NCBI Taxonomy" id="54126"/>
    <lineage>
        <taxon>Eukaryota</taxon>
        <taxon>Metazoa</taxon>
        <taxon>Ecdysozoa</taxon>
        <taxon>Nematoda</taxon>
        <taxon>Chromadorea</taxon>
        <taxon>Rhabditida</taxon>
        <taxon>Rhabditina</taxon>
        <taxon>Diplogasteromorpha</taxon>
        <taxon>Diplogasteroidea</taxon>
        <taxon>Neodiplogasteridae</taxon>
        <taxon>Pristionchus</taxon>
    </lineage>
</organism>
<accession>A0A8R1UVC1</accession>
<dbReference type="AlphaFoldDB" id="A0A2A6BY15"/>